<dbReference type="Proteomes" id="UP001172083">
    <property type="component" value="Unassembled WGS sequence"/>
</dbReference>
<reference evidence="1" key="1">
    <citation type="submission" date="2023-06" db="EMBL/GenBank/DDBJ databases">
        <title>Genomic of Agaribacillus aureum.</title>
        <authorList>
            <person name="Wang G."/>
        </authorList>
    </citation>
    <scope>NUCLEOTIDE SEQUENCE</scope>
    <source>
        <strain evidence="1">BMA12</strain>
    </source>
</reference>
<comment type="caution">
    <text evidence="1">The sequence shown here is derived from an EMBL/GenBank/DDBJ whole genome shotgun (WGS) entry which is preliminary data.</text>
</comment>
<proteinExistence type="predicted"/>
<accession>A0ABT8LG67</accession>
<dbReference type="Pfam" id="PF11751">
    <property type="entry name" value="PorP_SprF"/>
    <property type="match status" value="1"/>
</dbReference>
<sequence>MYYMQMIRLLKYFLSVLAVVLMAENNVHGQQRVLLSQYIFDGLVLNPAYAGSHVQLSTTLTYRDQWINFDGAPKTQMLSTHVGLLDNKMGLGLLVANDQIGVHEEFSMYGSYAYKIKFPAGGILSMGLQAGFSNRTSNFNTLNLSSPNDPVFAGRITKLSPNFGTGLYYYEKNFFVGFSVPFILSNRILQDFENSISEITENRNYYLWGGVMLYLNRDESLKLKPSALIRAQDGAPVNFDFTLDFILYDVISIGSSYRNIEGVITYINLKIVDNLHLGYGYDWTQSDLNQFSNGTHEFMINYRVRLRGVHKPVECPSYYSIK</sequence>
<evidence type="ECO:0000313" key="2">
    <source>
        <dbReference type="Proteomes" id="UP001172083"/>
    </source>
</evidence>
<dbReference type="NCBIfam" id="TIGR03519">
    <property type="entry name" value="T9SS_PorP_fam"/>
    <property type="match status" value="1"/>
</dbReference>
<dbReference type="EMBL" id="JAUJEB010000010">
    <property type="protein sequence ID" value="MDN5216789.1"/>
    <property type="molecule type" value="Genomic_DNA"/>
</dbReference>
<organism evidence="1 2">
    <name type="scientific">Agaribacillus aureus</name>
    <dbReference type="NCBI Taxonomy" id="3051825"/>
    <lineage>
        <taxon>Bacteria</taxon>
        <taxon>Pseudomonadati</taxon>
        <taxon>Bacteroidota</taxon>
        <taxon>Cytophagia</taxon>
        <taxon>Cytophagales</taxon>
        <taxon>Splendidivirgaceae</taxon>
        <taxon>Agaribacillus</taxon>
    </lineage>
</organism>
<protein>
    <submittedName>
        <fullName evidence="1">Type IX secretion system membrane protein PorP/SprF</fullName>
    </submittedName>
</protein>
<dbReference type="RefSeq" id="WP_346762126.1">
    <property type="nucleotide sequence ID" value="NZ_JAUJEB010000010.1"/>
</dbReference>
<name>A0ABT8LG67_9BACT</name>
<dbReference type="InterPro" id="IPR019861">
    <property type="entry name" value="PorP/SprF_Bacteroidetes"/>
</dbReference>
<keyword evidence="2" id="KW-1185">Reference proteome</keyword>
<gene>
    <name evidence="1" type="ORF">QQ020_32260</name>
</gene>
<evidence type="ECO:0000313" key="1">
    <source>
        <dbReference type="EMBL" id="MDN5216789.1"/>
    </source>
</evidence>